<sequence>MAGGAYGREVRVTSNRPASPRDGQPESQSSDLSPTAWAVLGAIAEGPTHGFAVAQLLAVDGPLGRIWTVPRPLVYRELGKLIERGLVDQRATERGGRGPARTIVEASAAGRRAVARWLAEPVEHVRDVRSLFMLKLALHARAGTDARELLLAQRRRLEPQLVWLDGQRERSEGFDRTLAMWRAASCRAALEFVYTLLAEIGSTI</sequence>
<name>A0ABP9SP08_9ACTN</name>
<comment type="caution">
    <text evidence="2">The sequence shown here is derived from an EMBL/GenBank/DDBJ whole genome shotgun (WGS) entry which is preliminary data.</text>
</comment>
<dbReference type="InterPro" id="IPR036388">
    <property type="entry name" value="WH-like_DNA-bd_sf"/>
</dbReference>
<feature type="region of interest" description="Disordered" evidence="1">
    <location>
        <begin position="1"/>
        <end position="32"/>
    </location>
</feature>
<dbReference type="Gene3D" id="1.10.10.10">
    <property type="entry name" value="Winged helix-like DNA-binding domain superfamily/Winged helix DNA-binding domain"/>
    <property type="match status" value="1"/>
</dbReference>
<dbReference type="Proteomes" id="UP001501570">
    <property type="component" value="Unassembled WGS sequence"/>
</dbReference>
<evidence type="ECO:0000313" key="3">
    <source>
        <dbReference type="Proteomes" id="UP001501570"/>
    </source>
</evidence>
<proteinExistence type="predicted"/>
<accession>A0ABP9SP08</accession>
<dbReference type="InterPro" id="IPR036390">
    <property type="entry name" value="WH_DNA-bd_sf"/>
</dbReference>
<dbReference type="SUPFAM" id="SSF46785">
    <property type="entry name" value="Winged helix' DNA-binding domain"/>
    <property type="match status" value="1"/>
</dbReference>
<evidence type="ECO:0000313" key="2">
    <source>
        <dbReference type="EMBL" id="GAA5198667.1"/>
    </source>
</evidence>
<gene>
    <name evidence="2" type="ORF">GCM10023322_72570</name>
</gene>
<evidence type="ECO:0008006" key="4">
    <source>
        <dbReference type="Google" id="ProtNLM"/>
    </source>
</evidence>
<protein>
    <recommendedName>
        <fullName evidence="4">PadR family transcriptional regulator</fullName>
    </recommendedName>
</protein>
<reference evidence="3" key="1">
    <citation type="journal article" date="2019" name="Int. J. Syst. Evol. Microbiol.">
        <title>The Global Catalogue of Microorganisms (GCM) 10K type strain sequencing project: providing services to taxonomists for standard genome sequencing and annotation.</title>
        <authorList>
            <consortium name="The Broad Institute Genomics Platform"/>
            <consortium name="The Broad Institute Genome Sequencing Center for Infectious Disease"/>
            <person name="Wu L."/>
            <person name="Ma J."/>
        </authorList>
    </citation>
    <scope>NUCLEOTIDE SEQUENCE [LARGE SCALE GENOMIC DNA]</scope>
    <source>
        <strain evidence="3">JCM 18304</strain>
    </source>
</reference>
<evidence type="ECO:0000256" key="1">
    <source>
        <dbReference type="SAM" id="MobiDB-lite"/>
    </source>
</evidence>
<keyword evidence="3" id="KW-1185">Reference proteome</keyword>
<dbReference type="EMBL" id="BAABJQ010000034">
    <property type="protein sequence ID" value="GAA5198667.1"/>
    <property type="molecule type" value="Genomic_DNA"/>
</dbReference>
<organism evidence="2 3">
    <name type="scientific">Rugosimonospora acidiphila</name>
    <dbReference type="NCBI Taxonomy" id="556531"/>
    <lineage>
        <taxon>Bacteria</taxon>
        <taxon>Bacillati</taxon>
        <taxon>Actinomycetota</taxon>
        <taxon>Actinomycetes</taxon>
        <taxon>Micromonosporales</taxon>
        <taxon>Micromonosporaceae</taxon>
        <taxon>Rugosimonospora</taxon>
    </lineage>
</organism>